<comment type="subcellular location">
    <subcellularLocation>
        <location evidence="1">Cell membrane</location>
        <topology evidence="1">Multi-pass membrane protein</topology>
    </subcellularLocation>
</comment>
<dbReference type="InterPro" id="IPR002528">
    <property type="entry name" value="MATE_fam"/>
</dbReference>
<dbReference type="PANTHER" id="PTHR42925:SF2">
    <property type="entry name" value="NA+ DRIVEN MULTIDRUG EFFLUX PUMP"/>
    <property type="match status" value="1"/>
</dbReference>
<keyword evidence="4 7" id="KW-0812">Transmembrane</keyword>
<dbReference type="InterPro" id="IPR048279">
    <property type="entry name" value="MdtK-like"/>
</dbReference>
<organism evidence="8 9">
    <name type="scientific">Blautia obeum</name>
    <dbReference type="NCBI Taxonomy" id="40520"/>
    <lineage>
        <taxon>Bacteria</taxon>
        <taxon>Bacillati</taxon>
        <taxon>Bacillota</taxon>
        <taxon>Clostridia</taxon>
        <taxon>Lachnospirales</taxon>
        <taxon>Lachnospiraceae</taxon>
        <taxon>Blautia</taxon>
    </lineage>
</organism>
<dbReference type="RefSeq" id="WP_081026418.1">
    <property type="nucleotide sequence ID" value="NZ_CYZP01000008.1"/>
</dbReference>
<feature type="transmembrane region" description="Helical" evidence="7">
    <location>
        <begin position="400"/>
        <end position="425"/>
    </location>
</feature>
<protein>
    <submittedName>
        <fullName evidence="8">Multidrug-efflux transporter</fullName>
    </submittedName>
</protein>
<feature type="transmembrane region" description="Helical" evidence="7">
    <location>
        <begin position="21"/>
        <end position="41"/>
    </location>
</feature>
<feature type="transmembrane region" description="Helical" evidence="7">
    <location>
        <begin position="61"/>
        <end position="82"/>
    </location>
</feature>
<dbReference type="GO" id="GO:0005886">
    <property type="term" value="C:plasma membrane"/>
    <property type="evidence" value="ECO:0007669"/>
    <property type="project" value="UniProtKB-SubCell"/>
</dbReference>
<gene>
    <name evidence="8" type="primary">mdtK_1</name>
    <name evidence="8" type="ORF">ERS852476_01254</name>
</gene>
<accession>A0A174AAG1</accession>
<keyword evidence="2" id="KW-0813">Transport</keyword>
<feature type="transmembrane region" description="Helical" evidence="7">
    <location>
        <begin position="194"/>
        <end position="220"/>
    </location>
</feature>
<feature type="transmembrane region" description="Helical" evidence="7">
    <location>
        <begin position="326"/>
        <end position="347"/>
    </location>
</feature>
<feature type="transmembrane region" description="Helical" evidence="7">
    <location>
        <begin position="167"/>
        <end position="188"/>
    </location>
</feature>
<evidence type="ECO:0000313" key="9">
    <source>
        <dbReference type="Proteomes" id="UP000095645"/>
    </source>
</evidence>
<keyword evidence="5 7" id="KW-1133">Transmembrane helix</keyword>
<reference evidence="8 9" key="1">
    <citation type="submission" date="2015-09" db="EMBL/GenBank/DDBJ databases">
        <authorList>
            <consortium name="Pathogen Informatics"/>
        </authorList>
    </citation>
    <scope>NUCLEOTIDE SEQUENCE [LARGE SCALE GENOMIC DNA]</scope>
    <source>
        <strain evidence="8 9">2789STDY5834861</strain>
    </source>
</reference>
<name>A0A174AAG1_9FIRM</name>
<dbReference type="PANTHER" id="PTHR42925">
    <property type="entry name" value="MULTIDRUG AND TOXIN EFFLUX PROTEIN MATE FAMILY"/>
    <property type="match status" value="1"/>
</dbReference>
<sequence>MINTLSAGKDNFYRQMLKLTIPIIIQNLLSAAVNSADVIMLNYVGQSAISAVSLAANYSNILFMVYYGLGTGASLLCAQYFGKNNMQAIHAIEGIALRFSIIISGIVALIAFTAPQLMMKIFTSDQELISIGSSYLRIMGITYLCWGITEIYLAILRSIGRVTISMALNMLAFILNIILNATFIFGLFGAPKLGATGVAIATAASRLIELAACVIVSFLSKDVKLNLTFMFIRSKVLFGDFVRLSLPALGNDISWSVAFSMYSVILGHLGTDAVAANSLVTVVRNIGSVFCFAIASAGTILLGNVMGKGNLEKSKVYASRMLKMTIIAGAIGGVIVFAITPLVLRFASLSDGAMHYLKYMLLINTYYIMGSAVNTALIAGVFRAGGDTKFGLICDTIDMWVYAVPLGFFAAFVLKLPVLWVYFLLCTDEFVKWPWVFHHYRQGKWAQNITREDLFEQKAS</sequence>
<feature type="transmembrane region" description="Helical" evidence="7">
    <location>
        <begin position="134"/>
        <end position="155"/>
    </location>
</feature>
<dbReference type="GO" id="GO:0015297">
    <property type="term" value="F:antiporter activity"/>
    <property type="evidence" value="ECO:0007669"/>
    <property type="project" value="InterPro"/>
</dbReference>
<dbReference type="InterPro" id="IPR047135">
    <property type="entry name" value="YsiQ"/>
</dbReference>
<evidence type="ECO:0000256" key="5">
    <source>
        <dbReference type="ARBA" id="ARBA00022989"/>
    </source>
</evidence>
<dbReference type="Proteomes" id="UP000095645">
    <property type="component" value="Unassembled WGS sequence"/>
</dbReference>
<dbReference type="Pfam" id="PF01554">
    <property type="entry name" value="MatE"/>
    <property type="match status" value="2"/>
</dbReference>
<evidence type="ECO:0000256" key="7">
    <source>
        <dbReference type="SAM" id="Phobius"/>
    </source>
</evidence>
<evidence type="ECO:0000256" key="4">
    <source>
        <dbReference type="ARBA" id="ARBA00022692"/>
    </source>
</evidence>
<evidence type="ECO:0000256" key="6">
    <source>
        <dbReference type="ARBA" id="ARBA00023136"/>
    </source>
</evidence>
<proteinExistence type="predicted"/>
<dbReference type="CDD" id="cd13134">
    <property type="entry name" value="MATE_like_8"/>
    <property type="match status" value="1"/>
</dbReference>
<evidence type="ECO:0000256" key="3">
    <source>
        <dbReference type="ARBA" id="ARBA00022475"/>
    </source>
</evidence>
<evidence type="ECO:0000313" key="8">
    <source>
        <dbReference type="EMBL" id="CUN85213.1"/>
    </source>
</evidence>
<feature type="transmembrane region" description="Helical" evidence="7">
    <location>
        <begin position="94"/>
        <end position="114"/>
    </location>
</feature>
<dbReference type="EMBL" id="CYZP01000008">
    <property type="protein sequence ID" value="CUN85213.1"/>
    <property type="molecule type" value="Genomic_DNA"/>
</dbReference>
<evidence type="ECO:0000256" key="2">
    <source>
        <dbReference type="ARBA" id="ARBA00022448"/>
    </source>
</evidence>
<keyword evidence="6 7" id="KW-0472">Membrane</keyword>
<feature type="transmembrane region" description="Helical" evidence="7">
    <location>
        <begin position="285"/>
        <end position="305"/>
    </location>
</feature>
<keyword evidence="3" id="KW-1003">Cell membrane</keyword>
<dbReference type="NCBIfam" id="TIGR00797">
    <property type="entry name" value="matE"/>
    <property type="match status" value="1"/>
</dbReference>
<dbReference type="AlphaFoldDB" id="A0A174AAG1"/>
<dbReference type="GO" id="GO:0042910">
    <property type="term" value="F:xenobiotic transmembrane transporter activity"/>
    <property type="evidence" value="ECO:0007669"/>
    <property type="project" value="InterPro"/>
</dbReference>
<feature type="transmembrane region" description="Helical" evidence="7">
    <location>
        <begin position="359"/>
        <end position="379"/>
    </location>
</feature>
<dbReference type="PIRSF" id="PIRSF006603">
    <property type="entry name" value="DinF"/>
    <property type="match status" value="1"/>
</dbReference>
<evidence type="ECO:0000256" key="1">
    <source>
        <dbReference type="ARBA" id="ARBA00004651"/>
    </source>
</evidence>